<gene>
    <name evidence="1" type="ORF">CYJ57_03880</name>
</gene>
<dbReference type="CDD" id="cd10912">
    <property type="entry name" value="PIN_YacP-like"/>
    <property type="match status" value="1"/>
</dbReference>
<reference evidence="1 2" key="1">
    <citation type="submission" date="2017-12" db="EMBL/GenBank/DDBJ databases">
        <title>Phylogenetic diversity of female urinary microbiome.</title>
        <authorList>
            <person name="Thomas-White K."/>
            <person name="Wolfe A.J."/>
        </authorList>
    </citation>
    <scope>NUCLEOTIDE SEQUENCE [LARGE SCALE GENOMIC DNA]</scope>
    <source>
        <strain evidence="1 2">UMB0898</strain>
    </source>
</reference>
<dbReference type="OrthoDB" id="9792160at2"/>
<proteinExistence type="predicted"/>
<accession>A0A2I1K1K6</accession>
<organism evidence="1 2">
    <name type="scientific">Falseniella ignava</name>
    <dbReference type="NCBI Taxonomy" id="137730"/>
    <lineage>
        <taxon>Bacteria</taxon>
        <taxon>Bacillati</taxon>
        <taxon>Bacillota</taxon>
        <taxon>Bacilli</taxon>
        <taxon>Lactobacillales</taxon>
        <taxon>Aerococcaceae</taxon>
        <taxon>Falseniella</taxon>
    </lineage>
</organism>
<evidence type="ECO:0000313" key="2">
    <source>
        <dbReference type="Proteomes" id="UP000234384"/>
    </source>
</evidence>
<dbReference type="PANTHER" id="PTHR34547:SF1">
    <property type="entry name" value="YACP-LIKE NYN DOMAIN PROTEIN"/>
    <property type="match status" value="1"/>
</dbReference>
<dbReference type="Pfam" id="PF05991">
    <property type="entry name" value="NYN_YacP"/>
    <property type="match status" value="1"/>
</dbReference>
<protein>
    <submittedName>
        <fullName evidence="1">DNA-binding protein</fullName>
    </submittedName>
</protein>
<evidence type="ECO:0000313" key="1">
    <source>
        <dbReference type="EMBL" id="PKY89511.1"/>
    </source>
</evidence>
<dbReference type="PANTHER" id="PTHR34547">
    <property type="entry name" value="YACP-LIKE NYN DOMAIN PROTEIN"/>
    <property type="match status" value="1"/>
</dbReference>
<dbReference type="Proteomes" id="UP000234384">
    <property type="component" value="Unassembled WGS sequence"/>
</dbReference>
<dbReference type="InterPro" id="IPR010298">
    <property type="entry name" value="YacP-like"/>
</dbReference>
<dbReference type="GO" id="GO:0003677">
    <property type="term" value="F:DNA binding"/>
    <property type="evidence" value="ECO:0007669"/>
    <property type="project" value="UniProtKB-KW"/>
</dbReference>
<dbReference type="AlphaFoldDB" id="A0A2I1K1K6"/>
<name>A0A2I1K1K6_9LACT</name>
<sequence length="178" mass="20940">MKQDILFVDGYNMIGAWPELNHLKQRDELGAARDLLLFELSNYRKYRDIQVIVVFDAQFVPGITSSYDEYECTVVFTAEGETADSYIEREVPRYINPLTRVVVATSDAAEQWMIFQQGALRQSAKELLMEVDYAKAEINQDVTTYYNQRLRRRSPWTMDHLQQLNQLLYELENPKRRS</sequence>
<comment type="caution">
    <text evidence="1">The sequence shown here is derived from an EMBL/GenBank/DDBJ whole genome shotgun (WGS) entry which is preliminary data.</text>
</comment>
<dbReference type="EMBL" id="PKHE01000007">
    <property type="protein sequence ID" value="PKY89511.1"/>
    <property type="molecule type" value="Genomic_DNA"/>
</dbReference>
<keyword evidence="1" id="KW-0238">DNA-binding</keyword>